<keyword evidence="3" id="KW-1185">Reference proteome</keyword>
<reference evidence="2 3" key="1">
    <citation type="submission" date="2021-12" db="EMBL/GenBank/DDBJ databases">
        <title>Siccirubricoccus leaddurans sp. nov., a high concentration Zn2+ tolerance bacterium.</title>
        <authorList>
            <person name="Cao Y."/>
        </authorList>
    </citation>
    <scope>NUCLEOTIDE SEQUENCE [LARGE SCALE GENOMIC DNA]</scope>
    <source>
        <strain evidence="2 3">KC 17139</strain>
    </source>
</reference>
<feature type="compositionally biased region" description="Low complexity" evidence="1">
    <location>
        <begin position="116"/>
        <end position="131"/>
    </location>
</feature>
<gene>
    <name evidence="2" type="ORF">JYK14_18265</name>
</gene>
<dbReference type="EMBL" id="JAFIRR010000117">
    <property type="protein sequence ID" value="MCO6418092.1"/>
    <property type="molecule type" value="Genomic_DNA"/>
</dbReference>
<sequence>MPSPLIGCVLRPVVAAARVIHRTAHARRIGRVATGSAVVRHAARPVTWVLACATGPALVLAPLLAGTPPVTSPVTAAAAPVRPIPYDLASLGGPGGGGWGPAGGLSGVGLSAAPMPAAAPPGASLPATLLPEAGGGAASAQPPHCRRRRPHHGPGAVAEGDAGVAPDAPRPCRPRPGQAAGTEPVDVDEPGGLLLLLPVMGILLALRRARPAGASPDAV</sequence>
<evidence type="ECO:0000313" key="3">
    <source>
        <dbReference type="Proteomes" id="UP001523392"/>
    </source>
</evidence>
<accession>A0ABT1D830</accession>
<evidence type="ECO:0000313" key="2">
    <source>
        <dbReference type="EMBL" id="MCO6418092.1"/>
    </source>
</evidence>
<organism evidence="2 3">
    <name type="scientific">Siccirubricoccus soli</name>
    <dbReference type="NCBI Taxonomy" id="2899147"/>
    <lineage>
        <taxon>Bacteria</taxon>
        <taxon>Pseudomonadati</taxon>
        <taxon>Pseudomonadota</taxon>
        <taxon>Alphaproteobacteria</taxon>
        <taxon>Acetobacterales</taxon>
        <taxon>Roseomonadaceae</taxon>
        <taxon>Siccirubricoccus</taxon>
    </lineage>
</organism>
<feature type="region of interest" description="Disordered" evidence="1">
    <location>
        <begin position="116"/>
        <end position="186"/>
    </location>
</feature>
<evidence type="ECO:0008006" key="4">
    <source>
        <dbReference type="Google" id="ProtNLM"/>
    </source>
</evidence>
<comment type="caution">
    <text evidence="2">The sequence shown here is derived from an EMBL/GenBank/DDBJ whole genome shotgun (WGS) entry which is preliminary data.</text>
</comment>
<dbReference type="RefSeq" id="WP_252954729.1">
    <property type="nucleotide sequence ID" value="NZ_JAFIRR010000117.1"/>
</dbReference>
<dbReference type="Proteomes" id="UP001523392">
    <property type="component" value="Unassembled WGS sequence"/>
</dbReference>
<name>A0ABT1D830_9PROT</name>
<proteinExistence type="predicted"/>
<evidence type="ECO:0000256" key="1">
    <source>
        <dbReference type="SAM" id="MobiDB-lite"/>
    </source>
</evidence>
<protein>
    <recommendedName>
        <fullName evidence="4">PEP-CTERM sorting domain-containing protein</fullName>
    </recommendedName>
</protein>